<dbReference type="GO" id="GO:0005737">
    <property type="term" value="C:cytoplasm"/>
    <property type="evidence" value="ECO:0007669"/>
    <property type="project" value="UniProtKB-SubCell"/>
</dbReference>
<dbReference type="SUPFAM" id="SSF48452">
    <property type="entry name" value="TPR-like"/>
    <property type="match status" value="1"/>
</dbReference>
<dbReference type="PANTHER" id="PTHR45783">
    <property type="entry name" value="KINESIN LIGHT CHAIN"/>
    <property type="match status" value="1"/>
</dbReference>
<dbReference type="Gene3D" id="1.25.40.10">
    <property type="entry name" value="Tetratricopeptide repeat domain"/>
    <property type="match status" value="1"/>
</dbReference>
<accession>W7U4R1</accession>
<dbReference type="Pfam" id="PF13424">
    <property type="entry name" value="TPR_12"/>
    <property type="match status" value="1"/>
</dbReference>
<gene>
    <name evidence="5" type="ORF">Naga_100034g44</name>
</gene>
<evidence type="ECO:0000256" key="3">
    <source>
        <dbReference type="ARBA" id="ARBA00022737"/>
    </source>
</evidence>
<keyword evidence="6" id="KW-1185">Reference proteome</keyword>
<dbReference type="GO" id="GO:0007018">
    <property type="term" value="P:microtubule-based movement"/>
    <property type="evidence" value="ECO:0007669"/>
    <property type="project" value="TreeGrafter"/>
</dbReference>
<dbReference type="AlphaFoldDB" id="W7U4R1"/>
<protein>
    <submittedName>
        <fullName evidence="5">Tetratricopeptide repeat family protein</fullName>
    </submittedName>
</protein>
<evidence type="ECO:0000256" key="1">
    <source>
        <dbReference type="ARBA" id="ARBA00004496"/>
    </source>
</evidence>
<keyword evidence="2" id="KW-0963">Cytoplasm</keyword>
<sequence>MRSLICSLLKGHNTQCQGTRLVASGSLWSTRMPVFALMIGSCTSASILLNSPRASHVQHRLFLSSCHRSFRKETECEADLEDVDKMRNLDVRQPSMETEKDAEANKGGKMEALALFESAEATLREVLVIRAQLLEDDDPALLTTRSNLASILQRTGRGVEAEEMMRTTISRVQEKARGKASPEVATAMNNLGYLLKEEGRLGESRALYKEALRIRRALYPKEHPLVIVSLNNLAELCLVTPGLEGEGRALQDEILKLLNPVRRDGDGSKSVGMIHEEKPN</sequence>
<dbReference type="Pfam" id="PF13374">
    <property type="entry name" value="TPR_10"/>
    <property type="match status" value="1"/>
</dbReference>
<organism evidence="5 6">
    <name type="scientific">Nannochloropsis gaditana</name>
    <dbReference type="NCBI Taxonomy" id="72520"/>
    <lineage>
        <taxon>Eukaryota</taxon>
        <taxon>Sar</taxon>
        <taxon>Stramenopiles</taxon>
        <taxon>Ochrophyta</taxon>
        <taxon>Eustigmatophyceae</taxon>
        <taxon>Eustigmatales</taxon>
        <taxon>Monodopsidaceae</taxon>
        <taxon>Nannochloropsis</taxon>
    </lineage>
</organism>
<dbReference type="GO" id="GO:0005871">
    <property type="term" value="C:kinesin complex"/>
    <property type="evidence" value="ECO:0007669"/>
    <property type="project" value="InterPro"/>
</dbReference>
<dbReference type="EMBL" id="AZIL01000424">
    <property type="protein sequence ID" value="EWM27724.1"/>
    <property type="molecule type" value="Genomic_DNA"/>
</dbReference>
<dbReference type="InterPro" id="IPR011990">
    <property type="entry name" value="TPR-like_helical_dom_sf"/>
</dbReference>
<evidence type="ECO:0000313" key="5">
    <source>
        <dbReference type="EMBL" id="EWM27724.1"/>
    </source>
</evidence>
<evidence type="ECO:0000256" key="2">
    <source>
        <dbReference type="ARBA" id="ARBA00022490"/>
    </source>
</evidence>
<keyword evidence="3" id="KW-0677">Repeat</keyword>
<keyword evidence="4" id="KW-0802">TPR repeat</keyword>
<dbReference type="InterPro" id="IPR002151">
    <property type="entry name" value="Kinesin_light"/>
</dbReference>
<evidence type="ECO:0000313" key="6">
    <source>
        <dbReference type="Proteomes" id="UP000019335"/>
    </source>
</evidence>
<comment type="subcellular location">
    <subcellularLocation>
        <location evidence="1">Cytoplasm</location>
    </subcellularLocation>
</comment>
<dbReference type="Proteomes" id="UP000019335">
    <property type="component" value="Chromosome 6"/>
</dbReference>
<reference evidence="5 6" key="1">
    <citation type="journal article" date="2014" name="Mol. Plant">
        <title>Chromosome Scale Genome Assembly and Transcriptome Profiling of Nannochloropsis gaditana in Nitrogen Depletion.</title>
        <authorList>
            <person name="Corteggiani Carpinelli E."/>
            <person name="Telatin A."/>
            <person name="Vitulo N."/>
            <person name="Forcato C."/>
            <person name="D'Angelo M."/>
            <person name="Schiavon R."/>
            <person name="Vezzi A."/>
            <person name="Giacometti G.M."/>
            <person name="Morosinotto T."/>
            <person name="Valle G."/>
        </authorList>
    </citation>
    <scope>NUCLEOTIDE SEQUENCE [LARGE SCALE GENOMIC DNA]</scope>
    <source>
        <strain evidence="5 6">B-31</strain>
    </source>
</reference>
<name>W7U4R1_9STRA</name>
<proteinExistence type="predicted"/>
<dbReference type="PANTHER" id="PTHR45783:SF3">
    <property type="entry name" value="KINESIN LIGHT CHAIN"/>
    <property type="match status" value="1"/>
</dbReference>
<evidence type="ECO:0000256" key="4">
    <source>
        <dbReference type="ARBA" id="ARBA00022803"/>
    </source>
</evidence>
<dbReference type="GO" id="GO:0019894">
    <property type="term" value="F:kinesin binding"/>
    <property type="evidence" value="ECO:0007669"/>
    <property type="project" value="TreeGrafter"/>
</dbReference>
<dbReference type="OrthoDB" id="10031679at2759"/>
<comment type="caution">
    <text evidence="5">The sequence shown here is derived from an EMBL/GenBank/DDBJ whole genome shotgun (WGS) entry which is preliminary data.</text>
</comment>